<dbReference type="PRINTS" id="PR01490">
    <property type="entry name" value="RTXTOXIND"/>
</dbReference>
<feature type="coiled-coil region" evidence="3">
    <location>
        <begin position="129"/>
        <end position="156"/>
    </location>
</feature>
<keyword evidence="6" id="KW-1185">Reference proteome</keyword>
<dbReference type="InterPro" id="IPR011053">
    <property type="entry name" value="Single_hybrid_motif"/>
</dbReference>
<evidence type="ECO:0000256" key="2">
    <source>
        <dbReference type="ARBA" id="ARBA00023054"/>
    </source>
</evidence>
<protein>
    <submittedName>
        <fullName evidence="5">Biotin/lipoyl-binding protein</fullName>
    </submittedName>
</protein>
<keyword evidence="4" id="KW-0472">Membrane</keyword>
<evidence type="ECO:0000256" key="4">
    <source>
        <dbReference type="SAM" id="Phobius"/>
    </source>
</evidence>
<keyword evidence="4" id="KW-0812">Transmembrane</keyword>
<dbReference type="Gene3D" id="2.40.50.100">
    <property type="match status" value="1"/>
</dbReference>
<keyword evidence="4" id="KW-1133">Transmembrane helix</keyword>
<evidence type="ECO:0000313" key="5">
    <source>
        <dbReference type="EMBL" id="MCV9387197.1"/>
    </source>
</evidence>
<evidence type="ECO:0000256" key="3">
    <source>
        <dbReference type="SAM" id="Coils"/>
    </source>
</evidence>
<feature type="transmembrane region" description="Helical" evidence="4">
    <location>
        <begin position="33"/>
        <end position="52"/>
    </location>
</feature>
<reference evidence="5 6" key="1">
    <citation type="submission" date="2022-10" db="EMBL/GenBank/DDBJ databases">
        <title>Comparative genomics and taxonomic characterization of three novel marine species of genus Reichenbachiella exhibiting antioxidant and polysaccharide degradation activities.</title>
        <authorList>
            <person name="Muhammad N."/>
            <person name="Lee Y.-J."/>
            <person name="Ko J."/>
            <person name="Kim S.-G."/>
        </authorList>
    </citation>
    <scope>NUCLEOTIDE SEQUENCE [LARGE SCALE GENOMIC DNA]</scope>
    <source>
        <strain evidence="5 6">ABR2-5</strain>
    </source>
</reference>
<evidence type="ECO:0000313" key="6">
    <source>
        <dbReference type="Proteomes" id="UP001300692"/>
    </source>
</evidence>
<evidence type="ECO:0000256" key="1">
    <source>
        <dbReference type="ARBA" id="ARBA00004196"/>
    </source>
</evidence>
<dbReference type="PANTHER" id="PTHR32347:SF23">
    <property type="entry name" value="BLL5650 PROTEIN"/>
    <property type="match status" value="1"/>
</dbReference>
<accession>A0ABT3CU87</accession>
<comment type="subcellular location">
    <subcellularLocation>
        <location evidence="1">Cell envelope</location>
    </subcellularLocation>
</comment>
<name>A0ABT3CU87_9BACT</name>
<dbReference type="SUPFAM" id="SSF51230">
    <property type="entry name" value="Single hybrid motif"/>
    <property type="match status" value="1"/>
</dbReference>
<sequence>MLNISHNSIDREEILKDQSSYQDVMKSKASKSLVRLLTALFLIGFILLFFPWTQNIRARGTLTTLRPENREQEIHSVISGRVEKWYVREGQFVSKGDTIIFISEMKSEYLDPDLIQKSQNQADAKGASVKSYDDKADALRRQITALQNNRKLKLKQAKNYLNQNRLKVNSDSIEYQTALVNLDIAQKQFARQEKLYEQGLKSLTELEARKQKLQEAVNKSNYYQNKWFTSQNQLINAELNINTIEGEFQEKIAKAQSDLQSAISKSLEAVSDFNKLSIQQSNYSRRSGFYHITAPQDGYVTKAITTGIGETVKEGDAIFSFIPANYDLAVQLYIRPIDLPLIHEGRKVQIQFDGWPALVFSGWPNLSFGTYRGTVVAYDKAASANGEFRVLVAPDPESPEWPKLLRIGSGAYGIALLKNVPIWYELWRNLNGFPPDFYTNEDLKKMKAKGQVK</sequence>
<dbReference type="InterPro" id="IPR050465">
    <property type="entry name" value="UPF0194_transport"/>
</dbReference>
<keyword evidence="2 3" id="KW-0175">Coiled coil</keyword>
<proteinExistence type="predicted"/>
<dbReference type="Proteomes" id="UP001300692">
    <property type="component" value="Unassembled WGS sequence"/>
</dbReference>
<dbReference type="RefSeq" id="WP_264138024.1">
    <property type="nucleotide sequence ID" value="NZ_JAOYOD010000001.1"/>
</dbReference>
<dbReference type="PANTHER" id="PTHR32347">
    <property type="entry name" value="EFFLUX SYSTEM COMPONENT YKNX-RELATED"/>
    <property type="match status" value="1"/>
</dbReference>
<dbReference type="EMBL" id="JAOYOD010000001">
    <property type="protein sequence ID" value="MCV9387197.1"/>
    <property type="molecule type" value="Genomic_DNA"/>
</dbReference>
<organism evidence="5 6">
    <name type="scientific">Reichenbachiella ulvae</name>
    <dbReference type="NCBI Taxonomy" id="2980104"/>
    <lineage>
        <taxon>Bacteria</taxon>
        <taxon>Pseudomonadati</taxon>
        <taxon>Bacteroidota</taxon>
        <taxon>Cytophagia</taxon>
        <taxon>Cytophagales</taxon>
        <taxon>Reichenbachiellaceae</taxon>
        <taxon>Reichenbachiella</taxon>
    </lineage>
</organism>
<gene>
    <name evidence="5" type="ORF">N7U62_11015</name>
</gene>
<comment type="caution">
    <text evidence="5">The sequence shown here is derived from an EMBL/GenBank/DDBJ whole genome shotgun (WGS) entry which is preliminary data.</text>
</comment>